<accession>A0A9D3ZT85</accession>
<organism evidence="2 3">
    <name type="scientific">Gossypium stocksii</name>
    <dbReference type="NCBI Taxonomy" id="47602"/>
    <lineage>
        <taxon>Eukaryota</taxon>
        <taxon>Viridiplantae</taxon>
        <taxon>Streptophyta</taxon>
        <taxon>Embryophyta</taxon>
        <taxon>Tracheophyta</taxon>
        <taxon>Spermatophyta</taxon>
        <taxon>Magnoliopsida</taxon>
        <taxon>eudicotyledons</taxon>
        <taxon>Gunneridae</taxon>
        <taxon>Pentapetalae</taxon>
        <taxon>rosids</taxon>
        <taxon>malvids</taxon>
        <taxon>Malvales</taxon>
        <taxon>Malvaceae</taxon>
        <taxon>Malvoideae</taxon>
        <taxon>Gossypium</taxon>
    </lineage>
</organism>
<dbReference type="GO" id="GO:0045727">
    <property type="term" value="P:positive regulation of translation"/>
    <property type="evidence" value="ECO:0007669"/>
    <property type="project" value="TreeGrafter"/>
</dbReference>
<gene>
    <name evidence="2" type="ORF">J1N35_029615</name>
</gene>
<protein>
    <submittedName>
        <fullName evidence="2">Uncharacterized protein</fullName>
    </submittedName>
</protein>
<dbReference type="OrthoDB" id="999611at2759"/>
<dbReference type="PANTHER" id="PTHR13112">
    <property type="entry name" value="UPF3 REGULATOR OF NONSENSE TRANSCRIPTS-LIKE PROTEIN"/>
    <property type="match status" value="1"/>
</dbReference>
<proteinExistence type="predicted"/>
<comment type="caution">
    <text evidence="2">The sequence shown here is derived from an EMBL/GenBank/DDBJ whole genome shotgun (WGS) entry which is preliminary data.</text>
</comment>
<evidence type="ECO:0000313" key="2">
    <source>
        <dbReference type="EMBL" id="KAH1064628.1"/>
    </source>
</evidence>
<dbReference type="PANTHER" id="PTHR13112:SF5">
    <property type="entry name" value="REGULATOR OF NONSENSE TRANSCRIPTS UPF3"/>
    <property type="match status" value="1"/>
</dbReference>
<name>A0A9D3ZT85_9ROSI</name>
<dbReference type="InterPro" id="IPR039722">
    <property type="entry name" value="Upf3"/>
</dbReference>
<feature type="region of interest" description="Disordered" evidence="1">
    <location>
        <begin position="51"/>
        <end position="84"/>
    </location>
</feature>
<dbReference type="EMBL" id="JAIQCV010000009">
    <property type="protein sequence ID" value="KAH1064628.1"/>
    <property type="molecule type" value="Genomic_DNA"/>
</dbReference>
<reference evidence="2 3" key="1">
    <citation type="journal article" date="2021" name="Plant Biotechnol. J.">
        <title>Multi-omics assisted identification of the key and species-specific regulatory components of drought-tolerant mechanisms in Gossypium stocksii.</title>
        <authorList>
            <person name="Yu D."/>
            <person name="Ke L."/>
            <person name="Zhang D."/>
            <person name="Wu Y."/>
            <person name="Sun Y."/>
            <person name="Mei J."/>
            <person name="Sun J."/>
            <person name="Sun Y."/>
        </authorList>
    </citation>
    <scope>NUCLEOTIDE SEQUENCE [LARGE SCALE GENOMIC DNA]</scope>
    <source>
        <strain evidence="3">cv. E1</strain>
        <tissue evidence="2">Leaf</tissue>
    </source>
</reference>
<dbReference type="Proteomes" id="UP000828251">
    <property type="component" value="Unassembled WGS sequence"/>
</dbReference>
<evidence type="ECO:0000256" key="1">
    <source>
        <dbReference type="SAM" id="MobiDB-lite"/>
    </source>
</evidence>
<dbReference type="GO" id="GO:0005737">
    <property type="term" value="C:cytoplasm"/>
    <property type="evidence" value="ECO:0007669"/>
    <property type="project" value="TreeGrafter"/>
</dbReference>
<dbReference type="GO" id="GO:0005730">
    <property type="term" value="C:nucleolus"/>
    <property type="evidence" value="ECO:0007669"/>
    <property type="project" value="TreeGrafter"/>
</dbReference>
<keyword evidence="3" id="KW-1185">Reference proteome</keyword>
<sequence length="239" mass="25669">MKVSEGESEQQSASSFVTNSPGSTATRQRQQHEAGGKLIRSILSSNEIGQNQSSVAVQAKQKTKTMSLDNVKRPLGPTNSQLGLNSHVSNDIAALECDVDTKSVSDDKPDHGVWDPLHFSDVPKASEEHLTPFVLQSAQASRNPGKGINASAQEYVLTQGEMKSSIPSGSSGHNIPLENGSLLLVSLVHLLKVLSHPMSECRIVIRFYTSQDNDSFSNIGLSGVGLMVTMAKATSWNRN</sequence>
<feature type="compositionally biased region" description="Polar residues" evidence="1">
    <location>
        <begin position="16"/>
        <end position="28"/>
    </location>
</feature>
<dbReference type="AlphaFoldDB" id="A0A9D3ZT85"/>
<evidence type="ECO:0000313" key="3">
    <source>
        <dbReference type="Proteomes" id="UP000828251"/>
    </source>
</evidence>
<feature type="region of interest" description="Disordered" evidence="1">
    <location>
        <begin position="1"/>
        <end position="37"/>
    </location>
</feature>
<dbReference type="GO" id="GO:0000184">
    <property type="term" value="P:nuclear-transcribed mRNA catabolic process, nonsense-mediated decay"/>
    <property type="evidence" value="ECO:0007669"/>
    <property type="project" value="InterPro"/>
</dbReference>
<dbReference type="GO" id="GO:0003729">
    <property type="term" value="F:mRNA binding"/>
    <property type="evidence" value="ECO:0007669"/>
    <property type="project" value="TreeGrafter"/>
</dbReference>